<dbReference type="AlphaFoldDB" id="A0A2R6AUS2"/>
<dbReference type="GO" id="GO:0005524">
    <property type="term" value="F:ATP binding"/>
    <property type="evidence" value="ECO:0007669"/>
    <property type="project" value="UniProtKB-UniRule"/>
</dbReference>
<keyword evidence="4 9" id="KW-0808">Transferase</keyword>
<dbReference type="SUPFAM" id="SSF52402">
    <property type="entry name" value="Adenine nucleotide alpha hydrolases-like"/>
    <property type="match status" value="1"/>
</dbReference>
<dbReference type="GO" id="GO:0002937">
    <property type="term" value="P:tRNA 4-thiouridine biosynthesis"/>
    <property type="evidence" value="ECO:0007669"/>
    <property type="project" value="TreeGrafter"/>
</dbReference>
<dbReference type="GO" id="GO:0005829">
    <property type="term" value="C:cytosol"/>
    <property type="evidence" value="ECO:0007669"/>
    <property type="project" value="TreeGrafter"/>
</dbReference>
<dbReference type="UniPathway" id="UPA00060"/>
<feature type="binding site" evidence="9">
    <location>
        <position position="293"/>
    </location>
    <ligand>
        <name>ATP</name>
        <dbReference type="ChEBI" id="CHEBI:30616"/>
    </ligand>
</feature>
<name>A0A2R6AUS2_9ARCH</name>
<dbReference type="EC" id="2.8.1.4" evidence="9"/>
<dbReference type="Pfam" id="PF02568">
    <property type="entry name" value="ThiI"/>
    <property type="match status" value="1"/>
</dbReference>
<dbReference type="NCBIfam" id="TIGR00342">
    <property type="entry name" value="tRNA uracil 4-sulfurtransferase ThiI"/>
    <property type="match status" value="1"/>
</dbReference>
<keyword evidence="6 9" id="KW-0067">ATP-binding</keyword>
<dbReference type="PROSITE" id="PS51165">
    <property type="entry name" value="THUMP"/>
    <property type="match status" value="1"/>
</dbReference>
<reference evidence="11 12" key="1">
    <citation type="submission" date="2017-04" db="EMBL/GenBank/DDBJ databases">
        <title>Novel microbial lineages endemic to geothermal iron-oxide mats fill important gaps in the evolutionary history of Archaea.</title>
        <authorList>
            <person name="Jay Z.J."/>
            <person name="Beam J.P."/>
            <person name="Dlakic M."/>
            <person name="Rusch D.B."/>
            <person name="Kozubal M.A."/>
            <person name="Inskeep W.P."/>
        </authorList>
    </citation>
    <scope>NUCLEOTIDE SEQUENCE [LARGE SCALE GENOMIC DNA]</scope>
    <source>
        <strain evidence="11">OSP_D</strain>
    </source>
</reference>
<dbReference type="CDD" id="cd11716">
    <property type="entry name" value="THUMP_ThiI"/>
    <property type="match status" value="1"/>
</dbReference>
<evidence type="ECO:0000313" key="12">
    <source>
        <dbReference type="Proteomes" id="UP000240322"/>
    </source>
</evidence>
<proteinExistence type="inferred from homology"/>
<dbReference type="GO" id="GO:0009229">
    <property type="term" value="P:thiamine diphosphate biosynthetic process"/>
    <property type="evidence" value="ECO:0007669"/>
    <property type="project" value="UniProtKB-UniRule"/>
</dbReference>
<dbReference type="InterPro" id="IPR004114">
    <property type="entry name" value="THUMP_dom"/>
</dbReference>
<dbReference type="Gene3D" id="3.30.2130.30">
    <property type="match status" value="1"/>
</dbReference>
<dbReference type="Pfam" id="PF02926">
    <property type="entry name" value="THUMP"/>
    <property type="match status" value="1"/>
</dbReference>
<dbReference type="PANTHER" id="PTHR43209:SF1">
    <property type="entry name" value="TRNA SULFURTRANSFERASE"/>
    <property type="match status" value="1"/>
</dbReference>
<feature type="binding site" evidence="9">
    <location>
        <begin position="206"/>
        <end position="207"/>
    </location>
    <ligand>
        <name>ATP</name>
        <dbReference type="ChEBI" id="CHEBI:30616"/>
    </ligand>
</feature>
<dbReference type="InterPro" id="IPR050102">
    <property type="entry name" value="tRNA_sulfurtransferase_ThiI"/>
</dbReference>
<dbReference type="InterPro" id="IPR020536">
    <property type="entry name" value="ThiI_AANH"/>
</dbReference>
<evidence type="ECO:0000256" key="2">
    <source>
        <dbReference type="ARBA" id="ARBA00022490"/>
    </source>
</evidence>
<keyword evidence="5 9" id="KW-0547">Nucleotide-binding</keyword>
<dbReference type="PANTHER" id="PTHR43209">
    <property type="entry name" value="TRNA SULFURTRANSFERASE"/>
    <property type="match status" value="1"/>
</dbReference>
<keyword evidence="8 9" id="KW-0784">Thiamine biosynthesis</keyword>
<dbReference type="InterPro" id="IPR049962">
    <property type="entry name" value="THUMP_ThiI"/>
</dbReference>
<dbReference type="SMART" id="SM00981">
    <property type="entry name" value="THUMP"/>
    <property type="match status" value="1"/>
</dbReference>
<feature type="binding site" evidence="9">
    <location>
        <position position="284"/>
    </location>
    <ligand>
        <name>ATP</name>
        <dbReference type="ChEBI" id="CHEBI:30616"/>
    </ligand>
</feature>
<comment type="similarity">
    <text evidence="9">Belongs to the ThiI family.</text>
</comment>
<dbReference type="Proteomes" id="UP000240322">
    <property type="component" value="Unassembled WGS sequence"/>
</dbReference>
<evidence type="ECO:0000256" key="1">
    <source>
        <dbReference type="ARBA" id="ARBA00004496"/>
    </source>
</evidence>
<comment type="pathway">
    <text evidence="9">Cofactor biosynthesis; thiamine diphosphate biosynthesis.</text>
</comment>
<comment type="catalytic activity">
    <reaction evidence="9">
        <text>[ThiI sulfur-carrier protein]-S-sulfanyl-L-cysteine + a uridine in tRNA + 2 reduced [2Fe-2S]-[ferredoxin] + ATP + H(+) = [ThiI sulfur-carrier protein]-L-cysteine + a 4-thiouridine in tRNA + 2 oxidized [2Fe-2S]-[ferredoxin] + AMP + diphosphate</text>
        <dbReference type="Rhea" id="RHEA:24176"/>
        <dbReference type="Rhea" id="RHEA-COMP:10000"/>
        <dbReference type="Rhea" id="RHEA-COMP:10001"/>
        <dbReference type="Rhea" id="RHEA-COMP:13337"/>
        <dbReference type="Rhea" id="RHEA-COMP:13338"/>
        <dbReference type="Rhea" id="RHEA-COMP:13339"/>
        <dbReference type="Rhea" id="RHEA-COMP:13340"/>
        <dbReference type="ChEBI" id="CHEBI:15378"/>
        <dbReference type="ChEBI" id="CHEBI:29950"/>
        <dbReference type="ChEBI" id="CHEBI:30616"/>
        <dbReference type="ChEBI" id="CHEBI:33019"/>
        <dbReference type="ChEBI" id="CHEBI:33737"/>
        <dbReference type="ChEBI" id="CHEBI:33738"/>
        <dbReference type="ChEBI" id="CHEBI:61963"/>
        <dbReference type="ChEBI" id="CHEBI:65315"/>
        <dbReference type="ChEBI" id="CHEBI:136798"/>
        <dbReference type="ChEBI" id="CHEBI:456215"/>
        <dbReference type="EC" id="2.8.1.4"/>
    </reaction>
</comment>
<keyword evidence="2 9" id="KW-0963">Cytoplasm</keyword>
<evidence type="ECO:0000256" key="7">
    <source>
        <dbReference type="ARBA" id="ARBA00022884"/>
    </source>
</evidence>
<comment type="caution">
    <text evidence="11">The sequence shown here is derived from an EMBL/GenBank/DDBJ whole genome shotgun (WGS) entry which is preliminary data.</text>
</comment>
<evidence type="ECO:0000256" key="8">
    <source>
        <dbReference type="ARBA" id="ARBA00022977"/>
    </source>
</evidence>
<organism evidence="11 12">
    <name type="scientific">Candidatus Marsarchaeota G2 archaeon OSP_D</name>
    <dbReference type="NCBI Taxonomy" id="1978157"/>
    <lineage>
        <taxon>Archaea</taxon>
        <taxon>Candidatus Marsarchaeota</taxon>
        <taxon>Candidatus Marsarchaeota group 2</taxon>
    </lineage>
</organism>
<dbReference type="HAMAP" id="MF_00021">
    <property type="entry name" value="ThiI"/>
    <property type="match status" value="1"/>
</dbReference>
<evidence type="ECO:0000256" key="9">
    <source>
        <dbReference type="HAMAP-Rule" id="MF_00021"/>
    </source>
</evidence>
<dbReference type="GO" id="GO:0140741">
    <property type="term" value="F:tRNA-uracil-4 sulfurtransferase activity"/>
    <property type="evidence" value="ECO:0007669"/>
    <property type="project" value="UniProtKB-EC"/>
</dbReference>
<evidence type="ECO:0000259" key="10">
    <source>
        <dbReference type="PROSITE" id="PS51165"/>
    </source>
</evidence>
<keyword evidence="3 9" id="KW-0820">tRNA-binding</keyword>
<evidence type="ECO:0000256" key="6">
    <source>
        <dbReference type="ARBA" id="ARBA00022840"/>
    </source>
</evidence>
<dbReference type="SUPFAM" id="SSF143437">
    <property type="entry name" value="THUMP domain-like"/>
    <property type="match status" value="1"/>
</dbReference>
<sequence length="409" mass="45613">MNDVFVAHYSEISLRGANRGRYVGLLIRNIRSMLGGQVSKITHVDARLVGVVSAENWDELDRKLGRVFGVAWYTRATLLPHDYEELKRRCVEIALHAKRSGARTFGIRVRRAGEYWGANSLELARMLGGDVKQLCGLEVDLEQPDLELFVDIVKSGILVYTSKHKGPGGLPLGSSGSVIHLLSGGVDSAVAAWLLMKRGVTPFYLHFYAYPSVDHVVDSKVARVARVLSDYSGGSTLIAVPFTKYQLASIRLGERVEPVLFRYFMRRFAERVASAVGAEAVSFGDSIGQVASQTLENIAAVDQGSQLPVFRPLLTYNKQETIDLARKLGLYEHAVAQYKDCCAMVSRHPNTRVAKERVREAYDKLNLDGLIQELEDESYVILIQPNETTHHQMGFKEWLKTKTTPVKPH</sequence>
<dbReference type="GO" id="GO:0052837">
    <property type="term" value="P:thiazole biosynthetic process"/>
    <property type="evidence" value="ECO:0007669"/>
    <property type="project" value="TreeGrafter"/>
</dbReference>
<comment type="function">
    <text evidence="9">Catalyzes the ATP-dependent transfer of a sulfur to tRNA to produce 4-thiouridine in position 8 of tRNAs, which functions as a near-UV photosensor. Also catalyzes the transfer of sulfur to the sulfur carrier protein ThiS, forming ThiS-thiocarboxylate. This is a step in the synthesis of thiazole, in the thiamine biosynthesis pathway. The sulfur is donated as persulfide by IscS.</text>
</comment>
<dbReference type="EMBL" id="NEXE01000074">
    <property type="protein sequence ID" value="PSN90112.1"/>
    <property type="molecule type" value="Genomic_DNA"/>
</dbReference>
<feature type="domain" description="THUMP" evidence="10">
    <location>
        <begin position="58"/>
        <end position="163"/>
    </location>
</feature>
<dbReference type="GO" id="GO:0004810">
    <property type="term" value="F:CCA tRNA nucleotidyltransferase activity"/>
    <property type="evidence" value="ECO:0007669"/>
    <property type="project" value="InterPro"/>
</dbReference>
<dbReference type="InterPro" id="IPR049961">
    <property type="entry name" value="ThiI_N"/>
</dbReference>
<evidence type="ECO:0000256" key="3">
    <source>
        <dbReference type="ARBA" id="ARBA00022555"/>
    </source>
</evidence>
<dbReference type="InterPro" id="IPR054173">
    <property type="entry name" value="ThiI_fer"/>
</dbReference>
<dbReference type="InterPro" id="IPR014729">
    <property type="entry name" value="Rossmann-like_a/b/a_fold"/>
</dbReference>
<dbReference type="Pfam" id="PF22025">
    <property type="entry name" value="ThiI_fer"/>
    <property type="match status" value="1"/>
</dbReference>
<dbReference type="Gene3D" id="3.40.50.620">
    <property type="entry name" value="HUPs"/>
    <property type="match status" value="1"/>
</dbReference>
<dbReference type="GO" id="GO:0000049">
    <property type="term" value="F:tRNA binding"/>
    <property type="evidence" value="ECO:0007669"/>
    <property type="project" value="UniProtKB-UniRule"/>
</dbReference>
<evidence type="ECO:0000313" key="11">
    <source>
        <dbReference type="EMBL" id="PSN90112.1"/>
    </source>
</evidence>
<evidence type="ECO:0000256" key="4">
    <source>
        <dbReference type="ARBA" id="ARBA00022679"/>
    </source>
</evidence>
<protein>
    <recommendedName>
        <fullName evidence="9">Probable tRNA sulfurtransferase</fullName>
        <ecNumber evidence="9">2.8.1.4</ecNumber>
    </recommendedName>
    <alternativeName>
        <fullName evidence="9">Sulfur carrier protein ThiS sulfurtransferase</fullName>
    </alternativeName>
    <alternativeName>
        <fullName evidence="9">Thiamine biosynthesis protein ThiI</fullName>
    </alternativeName>
    <alternativeName>
        <fullName evidence="9">tRNA 4-thiouridine synthase</fullName>
    </alternativeName>
</protein>
<comment type="subcellular location">
    <subcellularLocation>
        <location evidence="1 9">Cytoplasm</location>
    </subcellularLocation>
</comment>
<feature type="binding site" evidence="9">
    <location>
        <begin position="181"/>
        <end position="182"/>
    </location>
    <ligand>
        <name>ATP</name>
        <dbReference type="ChEBI" id="CHEBI:30616"/>
    </ligand>
</feature>
<dbReference type="InterPro" id="IPR003720">
    <property type="entry name" value="tRNA_STrfase"/>
</dbReference>
<dbReference type="GO" id="GO:0009228">
    <property type="term" value="P:thiamine biosynthetic process"/>
    <property type="evidence" value="ECO:0007669"/>
    <property type="project" value="UniProtKB-KW"/>
</dbReference>
<accession>A0A2R6AUS2</accession>
<comment type="catalytic activity">
    <reaction evidence="9">
        <text>[ThiS sulfur-carrier protein]-C-terminal Gly-Gly-AMP + S-sulfanyl-L-cysteinyl-[cysteine desulfurase] + AH2 = [ThiS sulfur-carrier protein]-C-terminal-Gly-aminoethanethioate + L-cysteinyl-[cysteine desulfurase] + A + AMP + 2 H(+)</text>
        <dbReference type="Rhea" id="RHEA:43340"/>
        <dbReference type="Rhea" id="RHEA-COMP:12157"/>
        <dbReference type="Rhea" id="RHEA-COMP:12158"/>
        <dbReference type="Rhea" id="RHEA-COMP:12910"/>
        <dbReference type="Rhea" id="RHEA-COMP:19908"/>
        <dbReference type="ChEBI" id="CHEBI:13193"/>
        <dbReference type="ChEBI" id="CHEBI:15378"/>
        <dbReference type="ChEBI" id="CHEBI:17499"/>
        <dbReference type="ChEBI" id="CHEBI:29950"/>
        <dbReference type="ChEBI" id="CHEBI:61963"/>
        <dbReference type="ChEBI" id="CHEBI:90618"/>
        <dbReference type="ChEBI" id="CHEBI:232372"/>
        <dbReference type="ChEBI" id="CHEBI:456215"/>
    </reaction>
</comment>
<gene>
    <name evidence="9" type="primary">thiI</name>
    <name evidence="11" type="ORF">B9Q03_07615</name>
</gene>
<keyword evidence="7 9" id="KW-0694">RNA-binding</keyword>
<feature type="binding site" evidence="9">
    <location>
        <position position="262"/>
    </location>
    <ligand>
        <name>ATP</name>
        <dbReference type="ChEBI" id="CHEBI:30616"/>
    </ligand>
</feature>
<evidence type="ECO:0000256" key="5">
    <source>
        <dbReference type="ARBA" id="ARBA00022741"/>
    </source>
</evidence>